<keyword evidence="2" id="KW-1185">Reference proteome</keyword>
<comment type="caution">
    <text evidence="1">The sequence shown here is derived from an EMBL/GenBank/DDBJ whole genome shotgun (WGS) entry which is preliminary data.</text>
</comment>
<organism evidence="1 2">
    <name type="scientific">Portunus trituberculatus</name>
    <name type="common">Swimming crab</name>
    <name type="synonym">Neptunus trituberculatus</name>
    <dbReference type="NCBI Taxonomy" id="210409"/>
    <lineage>
        <taxon>Eukaryota</taxon>
        <taxon>Metazoa</taxon>
        <taxon>Ecdysozoa</taxon>
        <taxon>Arthropoda</taxon>
        <taxon>Crustacea</taxon>
        <taxon>Multicrustacea</taxon>
        <taxon>Malacostraca</taxon>
        <taxon>Eumalacostraca</taxon>
        <taxon>Eucarida</taxon>
        <taxon>Decapoda</taxon>
        <taxon>Pleocyemata</taxon>
        <taxon>Brachyura</taxon>
        <taxon>Eubrachyura</taxon>
        <taxon>Portunoidea</taxon>
        <taxon>Portunidae</taxon>
        <taxon>Portuninae</taxon>
        <taxon>Portunus</taxon>
    </lineage>
</organism>
<protein>
    <submittedName>
        <fullName evidence="1">Uncharacterized protein</fullName>
    </submittedName>
</protein>
<reference evidence="1 2" key="1">
    <citation type="submission" date="2019-05" db="EMBL/GenBank/DDBJ databases">
        <title>Another draft genome of Portunus trituberculatus and its Hox gene families provides insights of decapod evolution.</title>
        <authorList>
            <person name="Jeong J.-H."/>
            <person name="Song I."/>
            <person name="Kim S."/>
            <person name="Choi T."/>
            <person name="Kim D."/>
            <person name="Ryu S."/>
            <person name="Kim W."/>
        </authorList>
    </citation>
    <scope>NUCLEOTIDE SEQUENCE [LARGE SCALE GENOMIC DNA]</scope>
    <source>
        <tissue evidence="1">Muscle</tissue>
    </source>
</reference>
<dbReference type="Proteomes" id="UP000324222">
    <property type="component" value="Unassembled WGS sequence"/>
</dbReference>
<evidence type="ECO:0000313" key="1">
    <source>
        <dbReference type="EMBL" id="MPC48473.1"/>
    </source>
</evidence>
<dbReference type="EMBL" id="VSRR010008300">
    <property type="protein sequence ID" value="MPC48473.1"/>
    <property type="molecule type" value="Genomic_DNA"/>
</dbReference>
<name>A0A5B7FU37_PORTR</name>
<evidence type="ECO:0000313" key="2">
    <source>
        <dbReference type="Proteomes" id="UP000324222"/>
    </source>
</evidence>
<sequence length="76" mass="8319">MCWATRQAGEVEAGEGCVCLCPSGDPALTRHLLLLTHRPSPTDPLSHVTLPHNDTTNSIQKKVQLILLHHGQVFVQ</sequence>
<proteinExistence type="predicted"/>
<dbReference type="AlphaFoldDB" id="A0A5B7FU37"/>
<gene>
    <name evidence="1" type="ORF">E2C01_042246</name>
</gene>
<accession>A0A5B7FU37</accession>